<name>A0A494ZTV9_9BACI</name>
<dbReference type="AlphaFoldDB" id="A0A494ZTV9"/>
<comment type="subcellular location">
    <subcellularLocation>
        <location evidence="1">Cell membrane</location>
        <topology evidence="1">Multi-pass membrane protein</topology>
    </subcellularLocation>
</comment>
<dbReference type="PROSITE" id="PS51202">
    <property type="entry name" value="RCK_C"/>
    <property type="match status" value="1"/>
</dbReference>
<keyword evidence="8 9" id="KW-0472">Membrane</keyword>
<evidence type="ECO:0000313" key="11">
    <source>
        <dbReference type="EMBL" id="RKQ29292.1"/>
    </source>
</evidence>
<feature type="transmembrane region" description="Helical" evidence="9">
    <location>
        <begin position="117"/>
        <end position="136"/>
    </location>
</feature>
<reference evidence="11 12" key="1">
    <citation type="journal article" date="2016" name="Int. J. Syst. Evol. Microbiol.">
        <title>Oceanobacillus halophilus sp. nov., a novel moderately halophilic bacterium from a hypersaline lake.</title>
        <authorList>
            <person name="Amoozegar M.A."/>
            <person name="Bagheri M."/>
            <person name="Makhdoumi A."/>
            <person name="Nikou M.M."/>
            <person name="Fazeli S.A.S."/>
            <person name="Schumann P."/>
            <person name="Sproer C."/>
            <person name="Sanchez-Porro C."/>
            <person name="Ventosa A."/>
        </authorList>
    </citation>
    <scope>NUCLEOTIDE SEQUENCE [LARGE SCALE GENOMIC DNA]</scope>
    <source>
        <strain evidence="11 12">DSM 23996</strain>
    </source>
</reference>
<dbReference type="Gene3D" id="1.20.1530.20">
    <property type="match status" value="1"/>
</dbReference>
<accession>A0A494ZTV9</accession>
<dbReference type="GO" id="GO:1902600">
    <property type="term" value="P:proton transmembrane transport"/>
    <property type="evidence" value="ECO:0007669"/>
    <property type="project" value="InterPro"/>
</dbReference>
<evidence type="ECO:0000256" key="6">
    <source>
        <dbReference type="ARBA" id="ARBA00022989"/>
    </source>
</evidence>
<evidence type="ECO:0000256" key="9">
    <source>
        <dbReference type="SAM" id="Phobius"/>
    </source>
</evidence>
<dbReference type="Proteomes" id="UP000269301">
    <property type="component" value="Unassembled WGS sequence"/>
</dbReference>
<evidence type="ECO:0000256" key="8">
    <source>
        <dbReference type="ARBA" id="ARBA00023136"/>
    </source>
</evidence>
<feature type="transmembrane region" description="Helical" evidence="9">
    <location>
        <begin position="55"/>
        <end position="73"/>
    </location>
</feature>
<gene>
    <name evidence="11" type="ORF">D8M06_18085</name>
</gene>
<evidence type="ECO:0000256" key="5">
    <source>
        <dbReference type="ARBA" id="ARBA00022692"/>
    </source>
</evidence>
<dbReference type="GO" id="GO:0008324">
    <property type="term" value="F:monoatomic cation transmembrane transporter activity"/>
    <property type="evidence" value="ECO:0007669"/>
    <property type="project" value="InterPro"/>
</dbReference>
<evidence type="ECO:0000259" key="10">
    <source>
        <dbReference type="PROSITE" id="PS51202"/>
    </source>
</evidence>
<evidence type="ECO:0000256" key="1">
    <source>
        <dbReference type="ARBA" id="ARBA00004651"/>
    </source>
</evidence>
<keyword evidence="12" id="KW-1185">Reference proteome</keyword>
<dbReference type="GO" id="GO:0015297">
    <property type="term" value="F:antiporter activity"/>
    <property type="evidence" value="ECO:0007669"/>
    <property type="project" value="UniProtKB-KW"/>
</dbReference>
<keyword evidence="6 9" id="KW-1133">Transmembrane helix</keyword>
<dbReference type="Gene3D" id="3.30.70.1450">
    <property type="entry name" value="Regulator of K+ conductance, C-terminal domain"/>
    <property type="match status" value="1"/>
</dbReference>
<dbReference type="InterPro" id="IPR036721">
    <property type="entry name" value="RCK_C_sf"/>
</dbReference>
<dbReference type="InterPro" id="IPR006153">
    <property type="entry name" value="Cation/H_exchanger_TM"/>
</dbReference>
<evidence type="ECO:0000256" key="4">
    <source>
        <dbReference type="ARBA" id="ARBA00022475"/>
    </source>
</evidence>
<dbReference type="PANTHER" id="PTHR32507:SF7">
    <property type="entry name" value="K(+)_H(+) ANTIPORTER NHAP2"/>
    <property type="match status" value="1"/>
</dbReference>
<sequence length="490" mass="53333">MEYFILILGLLLIIGVLATKFSSRLGVPALVLFILVGMLLGSDGFKLIDFSDYNLSRLIGMFALVIILFDGGLQTKWSTVKPVVTPSLILATIGVILTSLIVGIGAKFVLEVTWFEALLFGSIVGSTDAAAVFAVLKGKNIKPRIKATLEAESGSNDPMAMILMISFIQLISMDQSSYLTLVGSFFWQMIIGLVFGLVAGKIATIAINNINLDSSGLYPVFTLAFALLIYSITDLINASGLLAVYVAAVLIGNSEITYRHSIFRFNEGFAWIAQILMFTILGLLVFPTHLFTWDIIWKGLLVSFILIFLARPIAVFLSTVKLGYNTKEKVFLSWAGLKGAVPIVLATFPMAAGLENSQLFFNVIFFIVLISALVQGSTISIFAEKLGLTGPKKTEPMHSLELVSLGKANAEMIEYEASDDTTIIGESLADIEFPNDVLVNAVIRNDELITPSGDTKIEPGDILYILVSRKSKKELKQLLKKEKEISTSSA</sequence>
<feature type="transmembrane region" description="Helical" evidence="9">
    <location>
        <begin position="185"/>
        <end position="207"/>
    </location>
</feature>
<dbReference type="InterPro" id="IPR038770">
    <property type="entry name" value="Na+/solute_symporter_sf"/>
</dbReference>
<dbReference type="Pfam" id="PF00999">
    <property type="entry name" value="Na_H_Exchanger"/>
    <property type="match status" value="1"/>
</dbReference>
<feature type="transmembrane region" description="Helical" evidence="9">
    <location>
        <begin position="28"/>
        <end position="48"/>
    </location>
</feature>
<feature type="transmembrane region" description="Helical" evidence="9">
    <location>
        <begin position="269"/>
        <end position="289"/>
    </location>
</feature>
<comment type="caution">
    <text evidence="11">The sequence shown here is derived from an EMBL/GenBank/DDBJ whole genome shotgun (WGS) entry which is preliminary data.</text>
</comment>
<organism evidence="11 12">
    <name type="scientific">Oceanobacillus halophilus</name>
    <dbReference type="NCBI Taxonomy" id="930130"/>
    <lineage>
        <taxon>Bacteria</taxon>
        <taxon>Bacillati</taxon>
        <taxon>Bacillota</taxon>
        <taxon>Bacilli</taxon>
        <taxon>Bacillales</taxon>
        <taxon>Bacillaceae</taxon>
        <taxon>Oceanobacillus</taxon>
    </lineage>
</organism>
<feature type="transmembrane region" description="Helical" evidence="9">
    <location>
        <begin position="227"/>
        <end position="248"/>
    </location>
</feature>
<dbReference type="GO" id="GO:0006813">
    <property type="term" value="P:potassium ion transport"/>
    <property type="evidence" value="ECO:0007669"/>
    <property type="project" value="InterPro"/>
</dbReference>
<dbReference type="NCBIfam" id="NF003716">
    <property type="entry name" value="PRK05326.1-3"/>
    <property type="match status" value="1"/>
</dbReference>
<feature type="domain" description="RCK C-terminal" evidence="10">
    <location>
        <begin position="400"/>
        <end position="481"/>
    </location>
</feature>
<keyword evidence="4" id="KW-1003">Cell membrane</keyword>
<dbReference type="GO" id="GO:0005886">
    <property type="term" value="C:plasma membrane"/>
    <property type="evidence" value="ECO:0007669"/>
    <property type="project" value="UniProtKB-SubCell"/>
</dbReference>
<protein>
    <submittedName>
        <fullName evidence="11">Potassium/proton antiporter</fullName>
    </submittedName>
</protein>
<dbReference type="SUPFAM" id="SSF116726">
    <property type="entry name" value="TrkA C-terminal domain-like"/>
    <property type="match status" value="1"/>
</dbReference>
<dbReference type="Pfam" id="PF02080">
    <property type="entry name" value="TrkA_C"/>
    <property type="match status" value="1"/>
</dbReference>
<feature type="transmembrane region" description="Helical" evidence="9">
    <location>
        <begin position="88"/>
        <end position="110"/>
    </location>
</feature>
<keyword evidence="2" id="KW-0813">Transport</keyword>
<dbReference type="NCBIfam" id="NF003715">
    <property type="entry name" value="PRK05326.1-2"/>
    <property type="match status" value="1"/>
</dbReference>
<dbReference type="InterPro" id="IPR006037">
    <property type="entry name" value="RCK_C"/>
</dbReference>
<dbReference type="OrthoDB" id="9810759at2"/>
<keyword evidence="5 9" id="KW-0812">Transmembrane</keyword>
<evidence type="ECO:0000256" key="7">
    <source>
        <dbReference type="ARBA" id="ARBA00023065"/>
    </source>
</evidence>
<keyword evidence="7" id="KW-0406">Ion transport</keyword>
<dbReference type="PANTHER" id="PTHR32507">
    <property type="entry name" value="NA(+)/H(+) ANTIPORTER 1"/>
    <property type="match status" value="1"/>
</dbReference>
<evidence type="ECO:0000313" key="12">
    <source>
        <dbReference type="Proteomes" id="UP000269301"/>
    </source>
</evidence>
<feature type="transmembrane region" description="Helical" evidence="9">
    <location>
        <begin position="359"/>
        <end position="383"/>
    </location>
</feature>
<keyword evidence="3" id="KW-0050">Antiport</keyword>
<feature type="transmembrane region" description="Helical" evidence="9">
    <location>
        <begin position="295"/>
        <end position="318"/>
    </location>
</feature>
<evidence type="ECO:0000256" key="3">
    <source>
        <dbReference type="ARBA" id="ARBA00022449"/>
    </source>
</evidence>
<evidence type="ECO:0000256" key="2">
    <source>
        <dbReference type="ARBA" id="ARBA00022448"/>
    </source>
</evidence>
<dbReference type="EMBL" id="RBZP01000025">
    <property type="protein sequence ID" value="RKQ29292.1"/>
    <property type="molecule type" value="Genomic_DNA"/>
</dbReference>
<feature type="transmembrane region" description="Helical" evidence="9">
    <location>
        <begin position="330"/>
        <end position="353"/>
    </location>
</feature>
<proteinExistence type="predicted"/>